<accession>A0A392ULT3</accession>
<sequence>MIDSVFGFRQKEQCSVRQRRATAYTDEEYAEMLQ</sequence>
<dbReference type="AlphaFoldDB" id="A0A392ULT3"/>
<dbReference type="EMBL" id="LXQA010860406">
    <property type="protein sequence ID" value="MCI74412.1"/>
    <property type="molecule type" value="Genomic_DNA"/>
</dbReference>
<evidence type="ECO:0000313" key="2">
    <source>
        <dbReference type="Proteomes" id="UP000265520"/>
    </source>
</evidence>
<comment type="caution">
    <text evidence="1">The sequence shown here is derived from an EMBL/GenBank/DDBJ whole genome shotgun (WGS) entry which is preliminary data.</text>
</comment>
<evidence type="ECO:0000313" key="1">
    <source>
        <dbReference type="EMBL" id="MCI74412.1"/>
    </source>
</evidence>
<organism evidence="1 2">
    <name type="scientific">Trifolium medium</name>
    <dbReference type="NCBI Taxonomy" id="97028"/>
    <lineage>
        <taxon>Eukaryota</taxon>
        <taxon>Viridiplantae</taxon>
        <taxon>Streptophyta</taxon>
        <taxon>Embryophyta</taxon>
        <taxon>Tracheophyta</taxon>
        <taxon>Spermatophyta</taxon>
        <taxon>Magnoliopsida</taxon>
        <taxon>eudicotyledons</taxon>
        <taxon>Gunneridae</taxon>
        <taxon>Pentapetalae</taxon>
        <taxon>rosids</taxon>
        <taxon>fabids</taxon>
        <taxon>Fabales</taxon>
        <taxon>Fabaceae</taxon>
        <taxon>Papilionoideae</taxon>
        <taxon>50 kb inversion clade</taxon>
        <taxon>NPAAA clade</taxon>
        <taxon>Hologalegina</taxon>
        <taxon>IRL clade</taxon>
        <taxon>Trifolieae</taxon>
        <taxon>Trifolium</taxon>
    </lineage>
</organism>
<name>A0A392ULT3_9FABA</name>
<feature type="non-terminal residue" evidence="1">
    <location>
        <position position="34"/>
    </location>
</feature>
<dbReference type="Proteomes" id="UP000265520">
    <property type="component" value="Unassembled WGS sequence"/>
</dbReference>
<protein>
    <submittedName>
        <fullName evidence="1">Uncharacterized protein</fullName>
    </submittedName>
</protein>
<keyword evidence="2" id="KW-1185">Reference proteome</keyword>
<reference evidence="1 2" key="1">
    <citation type="journal article" date="2018" name="Front. Plant Sci.">
        <title>Red Clover (Trifolium pratense) and Zigzag Clover (T. medium) - A Picture of Genomic Similarities and Differences.</title>
        <authorList>
            <person name="Dluhosova J."/>
            <person name="Istvanek J."/>
            <person name="Nedelnik J."/>
            <person name="Repkova J."/>
        </authorList>
    </citation>
    <scope>NUCLEOTIDE SEQUENCE [LARGE SCALE GENOMIC DNA]</scope>
    <source>
        <strain evidence="2">cv. 10/8</strain>
        <tissue evidence="1">Leaf</tissue>
    </source>
</reference>
<proteinExistence type="predicted"/>